<dbReference type="EMBL" id="VOPL01000003">
    <property type="protein sequence ID" value="TXB69341.1"/>
    <property type="molecule type" value="Genomic_DNA"/>
</dbReference>
<comment type="caution">
    <text evidence="4">The sequence shown here is derived from an EMBL/GenBank/DDBJ whole genome shotgun (WGS) entry which is preliminary data.</text>
</comment>
<accession>A0A5C6S5S3</accession>
<sequence>MNTYAFRLSAVIFASASCLAAASHAECGIEAGNVSILANDFEALHVIATAAEECASPTVTVTKNHTTEHANLQGPALTANPSTYTVVMIANDSISGLLSTDKLLPLDDLVAEYGGDLQESQLIRVDGQVMAIAFMVNAQHLWLRKDILDKAGLAQPTTYEEVLAAAEAIREQGLMAEPLAASYKPGWDLAADFVNMYSGFGGELFAPDGSDVAIENDQGVKALEMMKALSAFMGPDYLTFNTNEMSARWRDNLAAIENGWGSRAGQAIDPAQTPLEIADATVFAAAPTVGGGTIPATTMWWDGFALARNISEEDATASFRAMMHALRPETAEAHPKAATWLIEGYQPTPAAAGVLASMEAGAKPYPMVPAMGLLHRALGDELADFMQDREDAQTALADAASAYRTAAREAGFLK</sequence>
<evidence type="ECO:0000256" key="2">
    <source>
        <dbReference type="ARBA" id="ARBA00008520"/>
    </source>
</evidence>
<feature type="signal peptide" evidence="3">
    <location>
        <begin position="1"/>
        <end position="20"/>
    </location>
</feature>
<keyword evidence="3" id="KW-0732">Signal</keyword>
<proteinExistence type="inferred from homology"/>
<organism evidence="4 5">
    <name type="scientific">Paracoccus aurantiacus</name>
    <dbReference type="NCBI Taxonomy" id="2599412"/>
    <lineage>
        <taxon>Bacteria</taxon>
        <taxon>Pseudomonadati</taxon>
        <taxon>Pseudomonadota</taxon>
        <taxon>Alphaproteobacteria</taxon>
        <taxon>Rhodobacterales</taxon>
        <taxon>Paracoccaceae</taxon>
        <taxon>Paracoccus</taxon>
    </lineage>
</organism>
<dbReference type="SUPFAM" id="SSF53850">
    <property type="entry name" value="Periplasmic binding protein-like II"/>
    <property type="match status" value="1"/>
</dbReference>
<feature type="chain" id="PRO_5022790560" evidence="3">
    <location>
        <begin position="21"/>
        <end position="414"/>
    </location>
</feature>
<dbReference type="PANTHER" id="PTHR43649:SF12">
    <property type="entry name" value="DIACETYLCHITOBIOSE BINDING PROTEIN DASA"/>
    <property type="match status" value="1"/>
</dbReference>
<dbReference type="RefSeq" id="WP_147098058.1">
    <property type="nucleotide sequence ID" value="NZ_JBHUFH010000011.1"/>
</dbReference>
<keyword evidence="5" id="KW-1185">Reference proteome</keyword>
<comment type="similarity">
    <text evidence="2">Belongs to the bacterial solute-binding protein 1 family.</text>
</comment>
<dbReference type="Pfam" id="PF01547">
    <property type="entry name" value="SBP_bac_1"/>
    <property type="match status" value="1"/>
</dbReference>
<dbReference type="OrthoDB" id="7532544at2"/>
<protein>
    <submittedName>
        <fullName evidence="4">Extracellular solute-binding protein</fullName>
    </submittedName>
</protein>
<dbReference type="InterPro" id="IPR006059">
    <property type="entry name" value="SBP"/>
</dbReference>
<reference evidence="4 5" key="1">
    <citation type="submission" date="2019-08" db="EMBL/GenBank/DDBJ databases">
        <authorList>
            <person name="Ye J."/>
        </authorList>
    </citation>
    <scope>NUCLEOTIDE SEQUENCE [LARGE SCALE GENOMIC DNA]</scope>
    <source>
        <strain evidence="4 5">TK008</strain>
    </source>
</reference>
<evidence type="ECO:0000256" key="1">
    <source>
        <dbReference type="ARBA" id="ARBA00004418"/>
    </source>
</evidence>
<dbReference type="PROSITE" id="PS51257">
    <property type="entry name" value="PROKAR_LIPOPROTEIN"/>
    <property type="match status" value="1"/>
</dbReference>
<comment type="subcellular location">
    <subcellularLocation>
        <location evidence="1">Periplasm</location>
    </subcellularLocation>
</comment>
<dbReference type="AlphaFoldDB" id="A0A5C6S5S3"/>
<evidence type="ECO:0000256" key="3">
    <source>
        <dbReference type="SAM" id="SignalP"/>
    </source>
</evidence>
<evidence type="ECO:0000313" key="5">
    <source>
        <dbReference type="Proteomes" id="UP000321562"/>
    </source>
</evidence>
<name>A0A5C6S5S3_9RHOB</name>
<gene>
    <name evidence="4" type="ORF">FQV27_10345</name>
</gene>
<dbReference type="InterPro" id="IPR050490">
    <property type="entry name" value="Bact_solute-bd_prot1"/>
</dbReference>
<dbReference type="Gene3D" id="3.40.190.10">
    <property type="entry name" value="Periplasmic binding protein-like II"/>
    <property type="match status" value="1"/>
</dbReference>
<evidence type="ECO:0000313" key="4">
    <source>
        <dbReference type="EMBL" id="TXB69341.1"/>
    </source>
</evidence>
<dbReference type="PANTHER" id="PTHR43649">
    <property type="entry name" value="ARABINOSE-BINDING PROTEIN-RELATED"/>
    <property type="match status" value="1"/>
</dbReference>
<dbReference type="Proteomes" id="UP000321562">
    <property type="component" value="Unassembled WGS sequence"/>
</dbReference>
<dbReference type="GO" id="GO:0042597">
    <property type="term" value="C:periplasmic space"/>
    <property type="evidence" value="ECO:0007669"/>
    <property type="project" value="UniProtKB-SubCell"/>
</dbReference>